<protein>
    <submittedName>
        <fullName evidence="1">Uncharacterized protein</fullName>
    </submittedName>
</protein>
<proteinExistence type="predicted"/>
<reference evidence="2" key="1">
    <citation type="submission" date="2016-11" db="EMBL/GenBank/DDBJ databases">
        <authorList>
            <person name="Varghese N."/>
            <person name="Submissions S."/>
        </authorList>
    </citation>
    <scope>NUCLEOTIDE SEQUENCE [LARGE SCALE GENOMIC DNA]</scope>
    <source>
        <strain evidence="2">DSM 19055</strain>
    </source>
</reference>
<dbReference type="RefSeq" id="WP_073066920.1">
    <property type="nucleotide sequence ID" value="NZ_FQWT01000010.1"/>
</dbReference>
<organism evidence="1 2">
    <name type="scientific">Chryseobacterium oranimense</name>
    <dbReference type="NCBI Taxonomy" id="421058"/>
    <lineage>
        <taxon>Bacteria</taxon>
        <taxon>Pseudomonadati</taxon>
        <taxon>Bacteroidota</taxon>
        <taxon>Flavobacteriia</taxon>
        <taxon>Flavobacteriales</taxon>
        <taxon>Weeksellaceae</taxon>
        <taxon>Chryseobacterium group</taxon>
        <taxon>Chryseobacterium</taxon>
    </lineage>
</organism>
<accession>A0A1M5X753</accession>
<dbReference type="EMBL" id="FQWT01000010">
    <property type="protein sequence ID" value="SHH95655.1"/>
    <property type="molecule type" value="Genomic_DNA"/>
</dbReference>
<dbReference type="STRING" id="421058.SAMN05421866_0019"/>
<evidence type="ECO:0000313" key="2">
    <source>
        <dbReference type="Proteomes" id="UP000184047"/>
    </source>
</evidence>
<dbReference type="AlphaFoldDB" id="A0A1M5X753"/>
<keyword evidence="2" id="KW-1185">Reference proteome</keyword>
<dbReference type="OrthoDB" id="1274987at2"/>
<name>A0A1M5X753_9FLAO</name>
<evidence type="ECO:0000313" key="1">
    <source>
        <dbReference type="EMBL" id="SHH95655.1"/>
    </source>
</evidence>
<dbReference type="Proteomes" id="UP000184047">
    <property type="component" value="Unassembled WGS sequence"/>
</dbReference>
<gene>
    <name evidence="1" type="ORF">SAMN05421866_0019</name>
</gene>
<sequence length="125" mass="14795">MDLSKYTEKDQRVIKLISDAILLSTLKNKLIQCIHMFTGADTEIETYSYSFDLAESSFFEERGLDIYDDDIREKTWESYYENEEKVDFSKCVTEKQHIQVAETIFIKWCESFNSVMLNKQISDED</sequence>